<protein>
    <submittedName>
        <fullName evidence="1">Uncharacterized protein</fullName>
    </submittedName>
</protein>
<dbReference type="OrthoDB" id="6430313at2759"/>
<accession>A0A4Y2NBJ5</accession>
<dbReference type="PANTHER" id="PTHR38681">
    <property type="entry name" value="RETROVIRUS-RELATED POL POLYPROTEIN FROM TRANSPOSON 412-LIKE PROTEIN-RELATED"/>
    <property type="match status" value="1"/>
</dbReference>
<sequence>MKTLPTVLLGLRVSIRPDTYYSVAQMVYVTNIKLPREFLYPPTIKMDPETFVSKLQKFMEEQKPMPSTTVKHQNFFVHKDLRSCSHVFVRIDKVKKSPRTTLRRTICGS</sequence>
<evidence type="ECO:0000313" key="1">
    <source>
        <dbReference type="EMBL" id="GBN36074.1"/>
    </source>
</evidence>
<dbReference type="EMBL" id="BGPR01008786">
    <property type="protein sequence ID" value="GBN36074.1"/>
    <property type="molecule type" value="Genomic_DNA"/>
</dbReference>
<keyword evidence="2" id="KW-1185">Reference proteome</keyword>
<dbReference type="AlphaFoldDB" id="A0A4Y2NBJ5"/>
<dbReference type="PANTHER" id="PTHR38681:SF1">
    <property type="entry name" value="RETROVIRUS-RELATED POL POLYPROTEIN FROM TRANSPOSON 412-LIKE PROTEIN"/>
    <property type="match status" value="1"/>
</dbReference>
<proteinExistence type="predicted"/>
<organism evidence="1 2">
    <name type="scientific">Araneus ventricosus</name>
    <name type="common">Orbweaver spider</name>
    <name type="synonym">Epeira ventricosa</name>
    <dbReference type="NCBI Taxonomy" id="182803"/>
    <lineage>
        <taxon>Eukaryota</taxon>
        <taxon>Metazoa</taxon>
        <taxon>Ecdysozoa</taxon>
        <taxon>Arthropoda</taxon>
        <taxon>Chelicerata</taxon>
        <taxon>Arachnida</taxon>
        <taxon>Araneae</taxon>
        <taxon>Araneomorphae</taxon>
        <taxon>Entelegynae</taxon>
        <taxon>Araneoidea</taxon>
        <taxon>Araneidae</taxon>
        <taxon>Araneus</taxon>
    </lineage>
</organism>
<gene>
    <name evidence="1" type="ORF">AVEN_127139_1</name>
</gene>
<name>A0A4Y2NBJ5_ARAVE</name>
<reference evidence="1 2" key="1">
    <citation type="journal article" date="2019" name="Sci. Rep.">
        <title>Orb-weaving spider Araneus ventricosus genome elucidates the spidroin gene catalogue.</title>
        <authorList>
            <person name="Kono N."/>
            <person name="Nakamura H."/>
            <person name="Ohtoshi R."/>
            <person name="Moran D.A.P."/>
            <person name="Shinohara A."/>
            <person name="Yoshida Y."/>
            <person name="Fujiwara M."/>
            <person name="Mori M."/>
            <person name="Tomita M."/>
            <person name="Arakawa K."/>
        </authorList>
    </citation>
    <scope>NUCLEOTIDE SEQUENCE [LARGE SCALE GENOMIC DNA]</scope>
</reference>
<evidence type="ECO:0000313" key="2">
    <source>
        <dbReference type="Proteomes" id="UP000499080"/>
    </source>
</evidence>
<dbReference type="Proteomes" id="UP000499080">
    <property type="component" value="Unassembled WGS sequence"/>
</dbReference>
<comment type="caution">
    <text evidence="1">The sequence shown here is derived from an EMBL/GenBank/DDBJ whole genome shotgun (WGS) entry which is preliminary data.</text>
</comment>